<evidence type="ECO:0000313" key="2">
    <source>
        <dbReference type="Proteomes" id="UP000236732"/>
    </source>
</evidence>
<protein>
    <submittedName>
        <fullName evidence="1">Uncharacterized protein</fullName>
    </submittedName>
</protein>
<dbReference type="EMBL" id="FNVT01000032">
    <property type="protein sequence ID" value="SEH03002.1"/>
    <property type="molecule type" value="Genomic_DNA"/>
</dbReference>
<dbReference type="AlphaFoldDB" id="A0A1H6EYY4"/>
<accession>A0A1H6EYY4</accession>
<reference evidence="1 2" key="1">
    <citation type="submission" date="2016-10" db="EMBL/GenBank/DDBJ databases">
        <authorList>
            <person name="de Groot N.N."/>
        </authorList>
    </citation>
    <scope>NUCLEOTIDE SEQUENCE [LARGE SCALE GENOMIC DNA]</scope>
    <source>
        <strain evidence="1 2">CGMCC 4.7037</strain>
    </source>
</reference>
<sequence length="55" mass="6271">MKRFDWISIVPATADRDHLLSITAGGRQAIGLSMDISNRDYFHYARDGRLATSFR</sequence>
<proteinExistence type="predicted"/>
<evidence type="ECO:0000313" key="1">
    <source>
        <dbReference type="EMBL" id="SEH03002.1"/>
    </source>
</evidence>
<name>A0A1H6EYY4_9ACTN</name>
<organism evidence="1 2">
    <name type="scientific">Nonomuraea solani</name>
    <dbReference type="NCBI Taxonomy" id="1144553"/>
    <lineage>
        <taxon>Bacteria</taxon>
        <taxon>Bacillati</taxon>
        <taxon>Actinomycetota</taxon>
        <taxon>Actinomycetes</taxon>
        <taxon>Streptosporangiales</taxon>
        <taxon>Streptosporangiaceae</taxon>
        <taxon>Nonomuraea</taxon>
    </lineage>
</organism>
<dbReference type="OrthoDB" id="3525893at2"/>
<keyword evidence="2" id="KW-1185">Reference proteome</keyword>
<dbReference type="RefSeq" id="WP_160150727.1">
    <property type="nucleotide sequence ID" value="NZ_FNVT01000032.1"/>
</dbReference>
<gene>
    <name evidence="1" type="ORF">SAMN05444920_13211</name>
</gene>
<dbReference type="Proteomes" id="UP000236732">
    <property type="component" value="Unassembled WGS sequence"/>
</dbReference>